<evidence type="ECO:0000313" key="2">
    <source>
        <dbReference type="EMBL" id="GAA4568430.1"/>
    </source>
</evidence>
<accession>A0ABP8SIZ5</accession>
<proteinExistence type="predicted"/>
<feature type="transmembrane region" description="Helical" evidence="1">
    <location>
        <begin position="119"/>
        <end position="141"/>
    </location>
</feature>
<evidence type="ECO:0000313" key="3">
    <source>
        <dbReference type="Proteomes" id="UP001500307"/>
    </source>
</evidence>
<gene>
    <name evidence="2" type="ORF">GCM10023176_22820</name>
</gene>
<dbReference type="EMBL" id="BAABGU010000010">
    <property type="protein sequence ID" value="GAA4568430.1"/>
    <property type="molecule type" value="Genomic_DNA"/>
</dbReference>
<feature type="transmembrane region" description="Helical" evidence="1">
    <location>
        <begin position="86"/>
        <end position="107"/>
    </location>
</feature>
<keyword evidence="1" id="KW-1133">Transmembrane helix</keyword>
<keyword evidence="3" id="KW-1185">Reference proteome</keyword>
<name>A0ABP8SIZ5_9ACTN</name>
<comment type="caution">
    <text evidence="2">The sequence shown here is derived from an EMBL/GenBank/DDBJ whole genome shotgun (WGS) entry which is preliminary data.</text>
</comment>
<evidence type="ECO:0000256" key="1">
    <source>
        <dbReference type="SAM" id="Phobius"/>
    </source>
</evidence>
<dbReference type="RefSeq" id="WP_346118784.1">
    <property type="nucleotide sequence ID" value="NZ_BAABGU010000010.1"/>
</dbReference>
<feature type="transmembrane region" description="Helical" evidence="1">
    <location>
        <begin position="56"/>
        <end position="74"/>
    </location>
</feature>
<keyword evidence="1" id="KW-0472">Membrane</keyword>
<sequence length="156" mass="16140">MTKQRAKSLPVVALVLILATPVASWWLVGDLSEEVAEGVELDYGIPPLSLDPLGDGVVGVLACIAAIRALALLVSATSSRRLDSRWWLVLLPLVGAGVLVGFAWRVLTAGVIGANIGGGLTIIFGGPLLGVLLIAAAAAALQIRWSRVRRNGSNSA</sequence>
<organism evidence="2 3">
    <name type="scientific">Micromonospora coerulea</name>
    <dbReference type="NCBI Taxonomy" id="47856"/>
    <lineage>
        <taxon>Bacteria</taxon>
        <taxon>Bacillati</taxon>
        <taxon>Actinomycetota</taxon>
        <taxon>Actinomycetes</taxon>
        <taxon>Micromonosporales</taxon>
        <taxon>Micromonosporaceae</taxon>
        <taxon>Micromonospora</taxon>
    </lineage>
</organism>
<reference evidence="3" key="1">
    <citation type="journal article" date="2019" name="Int. J. Syst. Evol. Microbiol.">
        <title>The Global Catalogue of Microorganisms (GCM) 10K type strain sequencing project: providing services to taxonomists for standard genome sequencing and annotation.</title>
        <authorList>
            <consortium name="The Broad Institute Genomics Platform"/>
            <consortium name="The Broad Institute Genome Sequencing Center for Infectious Disease"/>
            <person name="Wu L."/>
            <person name="Ma J."/>
        </authorList>
    </citation>
    <scope>NUCLEOTIDE SEQUENCE [LARGE SCALE GENOMIC DNA]</scope>
    <source>
        <strain evidence="3">JCM 3175</strain>
    </source>
</reference>
<dbReference type="Proteomes" id="UP001500307">
    <property type="component" value="Unassembled WGS sequence"/>
</dbReference>
<protein>
    <submittedName>
        <fullName evidence="2">Uncharacterized protein</fullName>
    </submittedName>
</protein>
<keyword evidence="1" id="KW-0812">Transmembrane</keyword>